<accession>A0A6A6MSM5</accession>
<reference evidence="1 2" key="1">
    <citation type="journal article" date="2020" name="Mol. Plant">
        <title>The Chromosome-Based Rubber Tree Genome Provides New Insights into Spurge Genome Evolution and Rubber Biosynthesis.</title>
        <authorList>
            <person name="Liu J."/>
            <person name="Shi C."/>
            <person name="Shi C.C."/>
            <person name="Li W."/>
            <person name="Zhang Q.J."/>
            <person name="Zhang Y."/>
            <person name="Li K."/>
            <person name="Lu H.F."/>
            <person name="Shi C."/>
            <person name="Zhu S.T."/>
            <person name="Xiao Z.Y."/>
            <person name="Nan H."/>
            <person name="Yue Y."/>
            <person name="Zhu X.G."/>
            <person name="Wu Y."/>
            <person name="Hong X.N."/>
            <person name="Fan G.Y."/>
            <person name="Tong Y."/>
            <person name="Zhang D."/>
            <person name="Mao C.L."/>
            <person name="Liu Y.L."/>
            <person name="Hao S.J."/>
            <person name="Liu W.Q."/>
            <person name="Lv M.Q."/>
            <person name="Zhang H.B."/>
            <person name="Liu Y."/>
            <person name="Hu-Tang G.R."/>
            <person name="Wang J.P."/>
            <person name="Wang J.H."/>
            <person name="Sun Y.H."/>
            <person name="Ni S.B."/>
            <person name="Chen W.B."/>
            <person name="Zhang X.C."/>
            <person name="Jiao Y.N."/>
            <person name="Eichler E.E."/>
            <person name="Li G.H."/>
            <person name="Liu X."/>
            <person name="Gao L.Z."/>
        </authorList>
    </citation>
    <scope>NUCLEOTIDE SEQUENCE [LARGE SCALE GENOMIC DNA]</scope>
    <source>
        <strain evidence="2">cv. GT1</strain>
        <tissue evidence="1">Leaf</tissue>
    </source>
</reference>
<evidence type="ECO:0000313" key="2">
    <source>
        <dbReference type="Proteomes" id="UP000467840"/>
    </source>
</evidence>
<sequence>MPASLATLEKIYKPTSGQLIDVKDEMMHLTRRLIKEYGEDDVKAIMLKDYALMNTYQLLLDMIEIAKKEVAQSIEGPHRSPSFSDPKCTYHKSYNLIYHLGVSG</sequence>
<gene>
    <name evidence="1" type="ORF">GH714_040063</name>
</gene>
<proteinExistence type="predicted"/>
<keyword evidence="2" id="KW-1185">Reference proteome</keyword>
<dbReference type="EMBL" id="JAAGAX010000005">
    <property type="protein sequence ID" value="KAF2315555.1"/>
    <property type="molecule type" value="Genomic_DNA"/>
</dbReference>
<dbReference type="Proteomes" id="UP000467840">
    <property type="component" value="Chromosome 15"/>
</dbReference>
<organism evidence="1 2">
    <name type="scientific">Hevea brasiliensis</name>
    <name type="common">Para rubber tree</name>
    <name type="synonym">Siphonia brasiliensis</name>
    <dbReference type="NCBI Taxonomy" id="3981"/>
    <lineage>
        <taxon>Eukaryota</taxon>
        <taxon>Viridiplantae</taxon>
        <taxon>Streptophyta</taxon>
        <taxon>Embryophyta</taxon>
        <taxon>Tracheophyta</taxon>
        <taxon>Spermatophyta</taxon>
        <taxon>Magnoliopsida</taxon>
        <taxon>eudicotyledons</taxon>
        <taxon>Gunneridae</taxon>
        <taxon>Pentapetalae</taxon>
        <taxon>rosids</taxon>
        <taxon>fabids</taxon>
        <taxon>Malpighiales</taxon>
        <taxon>Euphorbiaceae</taxon>
        <taxon>Crotonoideae</taxon>
        <taxon>Micrandreae</taxon>
        <taxon>Hevea</taxon>
    </lineage>
</organism>
<comment type="caution">
    <text evidence="1">The sequence shown here is derived from an EMBL/GenBank/DDBJ whole genome shotgun (WGS) entry which is preliminary data.</text>
</comment>
<name>A0A6A6MSM5_HEVBR</name>
<dbReference type="AlphaFoldDB" id="A0A6A6MSM5"/>
<protein>
    <submittedName>
        <fullName evidence="1">Uncharacterized protein</fullName>
    </submittedName>
</protein>
<evidence type="ECO:0000313" key="1">
    <source>
        <dbReference type="EMBL" id="KAF2315555.1"/>
    </source>
</evidence>